<organism evidence="1 2">
    <name type="scientific">Caerostris extrusa</name>
    <name type="common">Bark spider</name>
    <name type="synonym">Caerostris bankana</name>
    <dbReference type="NCBI Taxonomy" id="172846"/>
    <lineage>
        <taxon>Eukaryota</taxon>
        <taxon>Metazoa</taxon>
        <taxon>Ecdysozoa</taxon>
        <taxon>Arthropoda</taxon>
        <taxon>Chelicerata</taxon>
        <taxon>Arachnida</taxon>
        <taxon>Araneae</taxon>
        <taxon>Araneomorphae</taxon>
        <taxon>Entelegynae</taxon>
        <taxon>Araneoidea</taxon>
        <taxon>Araneidae</taxon>
        <taxon>Caerostris</taxon>
    </lineage>
</organism>
<dbReference type="AlphaFoldDB" id="A0AAV4PNS0"/>
<evidence type="ECO:0000313" key="2">
    <source>
        <dbReference type="Proteomes" id="UP001054945"/>
    </source>
</evidence>
<comment type="caution">
    <text evidence="1">The sequence shown here is derived from an EMBL/GenBank/DDBJ whole genome shotgun (WGS) entry which is preliminary data.</text>
</comment>
<keyword evidence="2" id="KW-1185">Reference proteome</keyword>
<accession>A0AAV4PNS0</accession>
<dbReference type="Proteomes" id="UP001054945">
    <property type="component" value="Unassembled WGS sequence"/>
</dbReference>
<evidence type="ECO:0000313" key="1">
    <source>
        <dbReference type="EMBL" id="GIX97788.1"/>
    </source>
</evidence>
<proteinExistence type="predicted"/>
<sequence length="107" mass="11733">MEFFLFVLVDWTNIYPGTDSSGGQLTTIAKKTHVTPTDLPSFAKLINKGVYHCHIFSFEVNIERIMTTEAQTTPGNDEADERELHLSSIVACNQSVAAAAAFSCSSF</sequence>
<name>A0AAV4PNS0_CAEEX</name>
<gene>
    <name evidence="1" type="ORF">CEXT_225571</name>
</gene>
<reference evidence="1 2" key="1">
    <citation type="submission" date="2021-06" db="EMBL/GenBank/DDBJ databases">
        <title>Caerostris extrusa draft genome.</title>
        <authorList>
            <person name="Kono N."/>
            <person name="Arakawa K."/>
        </authorList>
    </citation>
    <scope>NUCLEOTIDE SEQUENCE [LARGE SCALE GENOMIC DNA]</scope>
</reference>
<dbReference type="EMBL" id="BPLR01004818">
    <property type="protein sequence ID" value="GIX97788.1"/>
    <property type="molecule type" value="Genomic_DNA"/>
</dbReference>
<protein>
    <submittedName>
        <fullName evidence="1">Uncharacterized protein</fullName>
    </submittedName>
</protein>